<gene>
    <name evidence="2" type="ORF">DDB_G0287767</name>
</gene>
<dbReference type="InParanoid" id="Q54JW1"/>
<evidence type="ECO:0000313" key="3">
    <source>
        <dbReference type="Proteomes" id="UP000002195"/>
    </source>
</evidence>
<dbReference type="HOGENOM" id="CLU_3225710_0_0_1"/>
<reference evidence="2 3" key="1">
    <citation type="journal article" date="2005" name="Nature">
        <title>The genome of the social amoeba Dictyostelium discoideum.</title>
        <authorList>
            <consortium name="The Dictyostelium discoideum Sequencing Consortium"/>
            <person name="Eichinger L."/>
            <person name="Pachebat J.A."/>
            <person name="Glockner G."/>
            <person name="Rajandream M.A."/>
            <person name="Sucgang R."/>
            <person name="Berriman M."/>
            <person name="Song J."/>
            <person name="Olsen R."/>
            <person name="Szafranski K."/>
            <person name="Xu Q."/>
            <person name="Tunggal B."/>
            <person name="Kummerfeld S."/>
            <person name="Madera M."/>
            <person name="Konfortov B.A."/>
            <person name="Rivero F."/>
            <person name="Bankier A.T."/>
            <person name="Lehmann R."/>
            <person name="Hamlin N."/>
            <person name="Davies R."/>
            <person name="Gaudet P."/>
            <person name="Fey P."/>
            <person name="Pilcher K."/>
            <person name="Chen G."/>
            <person name="Saunders D."/>
            <person name="Sodergren E."/>
            <person name="Davis P."/>
            <person name="Kerhornou A."/>
            <person name="Nie X."/>
            <person name="Hall N."/>
            <person name="Anjard C."/>
            <person name="Hemphill L."/>
            <person name="Bason N."/>
            <person name="Farbrother P."/>
            <person name="Desany B."/>
            <person name="Just E."/>
            <person name="Morio T."/>
            <person name="Rost R."/>
            <person name="Churcher C."/>
            <person name="Cooper J."/>
            <person name="Haydock S."/>
            <person name="van Driessche N."/>
            <person name="Cronin A."/>
            <person name="Goodhead I."/>
            <person name="Muzny D."/>
            <person name="Mourier T."/>
            <person name="Pain A."/>
            <person name="Lu M."/>
            <person name="Harper D."/>
            <person name="Lindsay R."/>
            <person name="Hauser H."/>
            <person name="James K."/>
            <person name="Quiles M."/>
            <person name="Madan Babu M."/>
            <person name="Saito T."/>
            <person name="Buchrieser C."/>
            <person name="Wardroper A."/>
            <person name="Felder M."/>
            <person name="Thangavelu M."/>
            <person name="Johnson D."/>
            <person name="Knights A."/>
            <person name="Loulseged H."/>
            <person name="Mungall K."/>
            <person name="Oliver K."/>
            <person name="Price C."/>
            <person name="Quail M.A."/>
            <person name="Urushihara H."/>
            <person name="Hernandez J."/>
            <person name="Rabbinowitsch E."/>
            <person name="Steffen D."/>
            <person name="Sanders M."/>
            <person name="Ma J."/>
            <person name="Kohara Y."/>
            <person name="Sharp S."/>
            <person name="Simmonds M."/>
            <person name="Spiegler S."/>
            <person name="Tivey A."/>
            <person name="Sugano S."/>
            <person name="White B."/>
            <person name="Walker D."/>
            <person name="Woodward J."/>
            <person name="Winckler T."/>
            <person name="Tanaka Y."/>
            <person name="Shaulsky G."/>
            <person name="Schleicher M."/>
            <person name="Weinstock G."/>
            <person name="Rosenthal A."/>
            <person name="Cox E.C."/>
            <person name="Chisholm R.L."/>
            <person name="Gibbs R."/>
            <person name="Loomis W.F."/>
            <person name="Platzer M."/>
            <person name="Kay R.R."/>
            <person name="Williams J."/>
            <person name="Dear P.H."/>
            <person name="Noegel A.A."/>
            <person name="Barrell B."/>
            <person name="Kuspa A."/>
        </authorList>
    </citation>
    <scope>NUCLEOTIDE SEQUENCE [LARGE SCALE GENOMIC DNA]</scope>
    <source>
        <strain evidence="2 3">AX4</strain>
    </source>
</reference>
<keyword evidence="1" id="KW-0472">Membrane</keyword>
<evidence type="ECO:0000313" key="2">
    <source>
        <dbReference type="EMBL" id="EAL63530.1"/>
    </source>
</evidence>
<sequence length="44" mass="5145">MFASPLEKMAIVIQSKNSDGMIIILLLNDIYIYLPILQFYHLFN</sequence>
<accession>Q54JW1</accession>
<dbReference type="KEGG" id="ddi:DDB_G0287767"/>
<name>Q54JW1_DICDI</name>
<proteinExistence type="predicted"/>
<dbReference type="AlphaFoldDB" id="Q54JW1"/>
<feature type="transmembrane region" description="Helical" evidence="1">
    <location>
        <begin position="21"/>
        <end position="43"/>
    </location>
</feature>
<dbReference type="Proteomes" id="UP000002195">
    <property type="component" value="Unassembled WGS sequence"/>
</dbReference>
<evidence type="ECO:0000256" key="1">
    <source>
        <dbReference type="SAM" id="Phobius"/>
    </source>
</evidence>
<keyword evidence="1" id="KW-1133">Transmembrane helix</keyword>
<keyword evidence="1" id="KW-0812">Transmembrane</keyword>
<dbReference type="GeneID" id="8626295"/>
<dbReference type="EMBL" id="AAFI02000104">
    <property type="protein sequence ID" value="EAL63530.1"/>
    <property type="molecule type" value="Genomic_DNA"/>
</dbReference>
<keyword evidence="3" id="KW-1185">Reference proteome</keyword>
<dbReference type="PaxDb" id="44689-DDB0187623"/>
<organism evidence="2 3">
    <name type="scientific">Dictyostelium discoideum</name>
    <name type="common">Social amoeba</name>
    <dbReference type="NCBI Taxonomy" id="44689"/>
    <lineage>
        <taxon>Eukaryota</taxon>
        <taxon>Amoebozoa</taxon>
        <taxon>Evosea</taxon>
        <taxon>Eumycetozoa</taxon>
        <taxon>Dictyostelia</taxon>
        <taxon>Dictyosteliales</taxon>
        <taxon>Dictyosteliaceae</taxon>
        <taxon>Dictyostelium</taxon>
    </lineage>
</organism>
<dbReference type="RefSeq" id="XP_637041.1">
    <property type="nucleotide sequence ID" value="XM_631949.1"/>
</dbReference>
<comment type="caution">
    <text evidence="2">The sequence shown here is derived from an EMBL/GenBank/DDBJ whole genome shotgun (WGS) entry which is preliminary data.</text>
</comment>
<protein>
    <submittedName>
        <fullName evidence="2">Uncharacterized protein</fullName>
    </submittedName>
</protein>
<dbReference type="SMR" id="Q54JW1"/>